<feature type="signal peptide" evidence="2">
    <location>
        <begin position="1"/>
        <end position="39"/>
    </location>
</feature>
<dbReference type="Proteomes" id="UP000006377">
    <property type="component" value="Chromosome"/>
</dbReference>
<reference evidence="4 5" key="1">
    <citation type="journal article" date="2011" name="Stand. Genomic Sci.">
        <title>Complete genome sequence of Parvibaculum lavamentivorans type strain (DS-1(T)).</title>
        <authorList>
            <person name="Schleheck D."/>
            <person name="Weiss M."/>
            <person name="Pitluck S."/>
            <person name="Bruce D."/>
            <person name="Land M.L."/>
            <person name="Han S."/>
            <person name="Saunders E."/>
            <person name="Tapia R."/>
            <person name="Detter C."/>
            <person name="Brettin T."/>
            <person name="Han J."/>
            <person name="Woyke T."/>
            <person name="Goodwin L."/>
            <person name="Pennacchio L."/>
            <person name="Nolan M."/>
            <person name="Cook A.M."/>
            <person name="Kjelleberg S."/>
            <person name="Thomas T."/>
        </authorList>
    </citation>
    <scope>NUCLEOTIDE SEQUENCE [LARGE SCALE GENOMIC DNA]</scope>
    <source>
        <strain evidence="5">DS-1 / DSM 13023 / NCIMB 13966</strain>
    </source>
</reference>
<dbReference type="EMBL" id="CP000774">
    <property type="protein sequence ID" value="ABS63513.1"/>
    <property type="molecule type" value="Genomic_DNA"/>
</dbReference>
<proteinExistence type="predicted"/>
<dbReference type="HOGENOM" id="CLU_046267_0_0_5"/>
<dbReference type="InterPro" id="IPR007655">
    <property type="entry name" value="Slam_C"/>
</dbReference>
<keyword evidence="1" id="KW-0802">TPR repeat</keyword>
<dbReference type="PROSITE" id="PS50005">
    <property type="entry name" value="TPR"/>
    <property type="match status" value="1"/>
</dbReference>
<feature type="chain" id="PRO_5002709659" evidence="2">
    <location>
        <begin position="40"/>
        <end position="458"/>
    </location>
</feature>
<name>A7HUD0_PARL1</name>
<feature type="repeat" description="TPR" evidence="1">
    <location>
        <begin position="72"/>
        <end position="105"/>
    </location>
</feature>
<gene>
    <name evidence="4" type="ordered locus">Plav_1898</name>
</gene>
<evidence type="ECO:0000313" key="5">
    <source>
        <dbReference type="Proteomes" id="UP000006377"/>
    </source>
</evidence>
<dbReference type="Pfam" id="PF14559">
    <property type="entry name" value="TPR_19"/>
    <property type="match status" value="1"/>
</dbReference>
<dbReference type="eggNOG" id="COG0457">
    <property type="taxonomic scope" value="Bacteria"/>
</dbReference>
<evidence type="ECO:0000259" key="3">
    <source>
        <dbReference type="Pfam" id="PF04575"/>
    </source>
</evidence>
<sequence length="458" mass="49392">MNGRWGAGRSAFSKLGRSRVRPVAFAAALALCAAGVATAGTLEDASQRLAQGDPGGAYQILKPEERARAGKPDYDYMLGIAAIDSGRPAEAVAAFERVLAVEPNHLQARAELGRAYIAMNEPEAARRELATVEAQRDVPDSVRATIDRYVAALDTGLSGGGTTIDNRVTLRAGYDTNVNNSTSDSRILIPAFAGLGFATLGAGATSEEDFFGEISGRTSLTHGLAIDKQLLVDLNASYRANSDFDQFNQGLAGLNVGFAQRTPDYGTFAITAQLQSYWVDDEAYRYTYGALGQWTYRTAGMTDYAVYLQYAKLNYPNNSAQNANRYTAGATIGQLLGGESEPYIYGGGYAGYEKLTDGTFDHLSYVFAGLRAGGELTLMPRLRGYAVAAVEVSEYEEPDPLFLEERSTVRSDLSAGLRYQLSNDLTLGTELAYTRSDSNIVLYEYDRVVASVSLSLDF</sequence>
<dbReference type="Pfam" id="PF04575">
    <property type="entry name" value="SlipAM"/>
    <property type="match status" value="1"/>
</dbReference>
<dbReference type="STRING" id="402881.Plav_1898"/>
<evidence type="ECO:0000256" key="2">
    <source>
        <dbReference type="SAM" id="SignalP"/>
    </source>
</evidence>
<organism evidence="4 5">
    <name type="scientific">Parvibaculum lavamentivorans (strain DS-1 / DSM 13023 / NCIMB 13966)</name>
    <dbReference type="NCBI Taxonomy" id="402881"/>
    <lineage>
        <taxon>Bacteria</taxon>
        <taxon>Pseudomonadati</taxon>
        <taxon>Pseudomonadota</taxon>
        <taxon>Alphaproteobacteria</taxon>
        <taxon>Hyphomicrobiales</taxon>
        <taxon>Parvibaculaceae</taxon>
        <taxon>Parvibaculum</taxon>
    </lineage>
</organism>
<dbReference type="AlphaFoldDB" id="A7HUD0"/>
<keyword evidence="2" id="KW-0732">Signal</keyword>
<dbReference type="InterPro" id="IPR011990">
    <property type="entry name" value="TPR-like_helical_dom_sf"/>
</dbReference>
<dbReference type="KEGG" id="pla:Plav_1898"/>
<feature type="domain" description="Surface lipoprotein assembly modifier C-terminal" evidence="3">
    <location>
        <begin position="209"/>
        <end position="457"/>
    </location>
</feature>
<dbReference type="Gene3D" id="1.25.40.10">
    <property type="entry name" value="Tetratricopeptide repeat domain"/>
    <property type="match status" value="1"/>
</dbReference>
<evidence type="ECO:0000313" key="4">
    <source>
        <dbReference type="EMBL" id="ABS63513.1"/>
    </source>
</evidence>
<dbReference type="SUPFAM" id="SSF48452">
    <property type="entry name" value="TPR-like"/>
    <property type="match status" value="1"/>
</dbReference>
<protein>
    <submittedName>
        <fullName evidence="4">Tetratricopeptide TPR_2 repeat protein</fullName>
    </submittedName>
</protein>
<dbReference type="OrthoDB" id="7812878at2"/>
<accession>A7HUD0</accession>
<evidence type="ECO:0000256" key="1">
    <source>
        <dbReference type="PROSITE-ProRule" id="PRU00339"/>
    </source>
</evidence>
<keyword evidence="5" id="KW-1185">Reference proteome</keyword>
<dbReference type="InterPro" id="IPR019734">
    <property type="entry name" value="TPR_rpt"/>
</dbReference>